<reference evidence="6 7" key="1">
    <citation type="submission" date="2019-05" db="EMBL/GenBank/DDBJ databases">
        <title>Mikania micrantha, genome provides insights into the molecular mechanism of rapid growth.</title>
        <authorList>
            <person name="Liu B."/>
        </authorList>
    </citation>
    <scope>NUCLEOTIDE SEQUENCE [LARGE SCALE GENOMIC DNA]</scope>
    <source>
        <strain evidence="6">NLD-2019</strain>
        <tissue evidence="6">Leaf</tissue>
    </source>
</reference>
<name>A0A5N6P814_9ASTR</name>
<dbReference type="GO" id="GO:0008270">
    <property type="term" value="F:zinc ion binding"/>
    <property type="evidence" value="ECO:0007669"/>
    <property type="project" value="UniProtKB-KW"/>
</dbReference>
<dbReference type="InterPro" id="IPR036875">
    <property type="entry name" value="Znf_CCHC_sf"/>
</dbReference>
<gene>
    <name evidence="6" type="ORF">E3N88_13182</name>
</gene>
<dbReference type="GO" id="GO:0003676">
    <property type="term" value="F:nucleic acid binding"/>
    <property type="evidence" value="ECO:0007669"/>
    <property type="project" value="InterPro"/>
</dbReference>
<protein>
    <recommendedName>
        <fullName evidence="8">CCHC-type domain-containing protein</fullName>
    </recommendedName>
</protein>
<evidence type="ECO:0008006" key="8">
    <source>
        <dbReference type="Google" id="ProtNLM"/>
    </source>
</evidence>
<keyword evidence="2" id="KW-0863">Zinc-finger</keyword>
<dbReference type="PANTHER" id="PTHR47592">
    <property type="entry name" value="PBF68 PROTEIN"/>
    <property type="match status" value="1"/>
</dbReference>
<evidence type="ECO:0000313" key="6">
    <source>
        <dbReference type="EMBL" id="KAD5961709.1"/>
    </source>
</evidence>
<keyword evidence="1" id="KW-0645">Protease</keyword>
<keyword evidence="2" id="KW-0862">Zinc</keyword>
<keyword evidence="1" id="KW-0064">Aspartyl protease</keyword>
<feature type="region of interest" description="Disordered" evidence="3">
    <location>
        <begin position="18"/>
        <end position="63"/>
    </location>
</feature>
<dbReference type="Pfam" id="PF00098">
    <property type="entry name" value="zf-CCHC"/>
    <property type="match status" value="1"/>
</dbReference>
<dbReference type="Gene3D" id="3.30.420.10">
    <property type="entry name" value="Ribonuclease H-like superfamily/Ribonuclease H"/>
    <property type="match status" value="1"/>
</dbReference>
<dbReference type="InterPro" id="IPR012337">
    <property type="entry name" value="RNaseH-like_sf"/>
</dbReference>
<dbReference type="SUPFAM" id="SSF53098">
    <property type="entry name" value="Ribonuclease H-like"/>
    <property type="match status" value="1"/>
</dbReference>
<evidence type="ECO:0000259" key="4">
    <source>
        <dbReference type="PROSITE" id="PS50158"/>
    </source>
</evidence>
<dbReference type="OrthoDB" id="1645289at2759"/>
<dbReference type="InterPro" id="IPR036397">
    <property type="entry name" value="RNaseH_sf"/>
</dbReference>
<evidence type="ECO:0000256" key="2">
    <source>
        <dbReference type="PROSITE-ProRule" id="PRU00047"/>
    </source>
</evidence>
<organism evidence="6 7">
    <name type="scientific">Mikania micrantha</name>
    <name type="common">bitter vine</name>
    <dbReference type="NCBI Taxonomy" id="192012"/>
    <lineage>
        <taxon>Eukaryota</taxon>
        <taxon>Viridiplantae</taxon>
        <taxon>Streptophyta</taxon>
        <taxon>Embryophyta</taxon>
        <taxon>Tracheophyta</taxon>
        <taxon>Spermatophyta</taxon>
        <taxon>Magnoliopsida</taxon>
        <taxon>eudicotyledons</taxon>
        <taxon>Gunneridae</taxon>
        <taxon>Pentapetalae</taxon>
        <taxon>asterids</taxon>
        <taxon>campanulids</taxon>
        <taxon>Asterales</taxon>
        <taxon>Asteraceae</taxon>
        <taxon>Asteroideae</taxon>
        <taxon>Heliantheae alliance</taxon>
        <taxon>Eupatorieae</taxon>
        <taxon>Mikania</taxon>
    </lineage>
</organism>
<dbReference type="PROSITE" id="PS50994">
    <property type="entry name" value="INTEGRASE"/>
    <property type="match status" value="1"/>
</dbReference>
<dbReference type="PROSITE" id="PS50158">
    <property type="entry name" value="ZF_CCHC"/>
    <property type="match status" value="1"/>
</dbReference>
<evidence type="ECO:0000259" key="5">
    <source>
        <dbReference type="PROSITE" id="PS50994"/>
    </source>
</evidence>
<sequence length="897" mass="101672">MLPPNGFLFTENTSIDVRFPKKGGIPSKPVGPSSVNLVEEGGSSKNNQKLKGKRKFQGKDNKGSNKKQIITCWKCGKVGHFKKDCRVGKHNKEAGPSGSKDPNKQQGQNLVQSYNSVLNYVSLISEACYVQDDDIAWWVDSVATSHVCKDLRWFKDFQPIEDGFVIKMGNVATEPIKGLGKVKLVFTSGKCLCLDNVLYVPWIRKNLLSGIMLNNCGYKQVLESDKFILSRHGTFVGFGYLCNVGIIHQTTAPYTPQQNGVSERKNRVLKEMVNSMLSYSGLSEEHSKAYRFYVIEPNDYISVNTVVESRDAIFDEERFSSISRPKDMIVSSSNSEEINHKEIPSTSTEPRRSKRARIAKDFGFDFQLYLVEGSRDEIQAKYEYCFNIEEDPKTYNEAMASRDVAFWKEAINDEMDSIMQNNTWRLTDLPPGCKPLGCKWIFKKKMKVDGSIDKFKARLVIQGFRQKEGIDYFDTYAPVARISTIRFLIALGAIHNLVIHQMDVKTAFLNGDLDEEIYMKQPEGFVLPGNEHKVCKLVKSLYGLKQAPKQWHQKFDDVVLSSGYVLNQSDKCVYSKFDNSDMGEAEVILGIRIKHENNGICITQSHYIEKISKKFNFQDCFSSSTPMDPNIKLLPNKGVAVSQLEYSRVIGSLMYAMISTRPDIAFAVGKLSRYTSNPSSNYWQALNRVLRYLKGTMNYGLNYTRFPSILEGYSDASWITNMEDHSSTSGWVFLLGGGAISWASKKQTCITHSTMESEFVALAATGKEAEWLKNLIYEIPLWPKPISPISIRCDSVATLAKAYNQVYNGKSRHLGVRHNMIRDLITNGVISLEFVKTQQNLADHLTKGFCRDLVHKSAKGMGLKCEIKRTTYMNMKFNCFKKLRLGFDMFMKDMDIS</sequence>
<dbReference type="EMBL" id="SZYD01000006">
    <property type="protein sequence ID" value="KAD5961709.1"/>
    <property type="molecule type" value="Genomic_DNA"/>
</dbReference>
<keyword evidence="2" id="KW-0479">Metal-binding</keyword>
<dbReference type="InterPro" id="IPR001584">
    <property type="entry name" value="Integrase_cat-core"/>
</dbReference>
<dbReference type="CDD" id="cd09272">
    <property type="entry name" value="RNase_HI_RT_Ty1"/>
    <property type="match status" value="1"/>
</dbReference>
<dbReference type="PANTHER" id="PTHR47592:SF29">
    <property type="entry name" value="ZINC FINGER, CCHC-TYPE"/>
    <property type="match status" value="1"/>
</dbReference>
<evidence type="ECO:0000256" key="3">
    <source>
        <dbReference type="SAM" id="MobiDB-lite"/>
    </source>
</evidence>
<dbReference type="Gene3D" id="4.10.60.10">
    <property type="entry name" value="Zinc finger, CCHC-type"/>
    <property type="match status" value="1"/>
</dbReference>
<feature type="domain" description="Integrase catalytic" evidence="5">
    <location>
        <begin position="142"/>
        <end position="318"/>
    </location>
</feature>
<evidence type="ECO:0000313" key="7">
    <source>
        <dbReference type="Proteomes" id="UP000326396"/>
    </source>
</evidence>
<dbReference type="AlphaFoldDB" id="A0A5N6P814"/>
<keyword evidence="7" id="KW-1185">Reference proteome</keyword>
<dbReference type="Pfam" id="PF22936">
    <property type="entry name" value="Pol_BBD"/>
    <property type="match status" value="1"/>
</dbReference>
<dbReference type="SMART" id="SM00343">
    <property type="entry name" value="ZnF_C2HC"/>
    <property type="match status" value="1"/>
</dbReference>
<dbReference type="SUPFAM" id="SSF57756">
    <property type="entry name" value="Retrovirus zinc finger-like domains"/>
    <property type="match status" value="1"/>
</dbReference>
<dbReference type="GO" id="GO:0015074">
    <property type="term" value="P:DNA integration"/>
    <property type="evidence" value="ECO:0007669"/>
    <property type="project" value="InterPro"/>
</dbReference>
<dbReference type="Pfam" id="PF07727">
    <property type="entry name" value="RVT_2"/>
    <property type="match status" value="1"/>
</dbReference>
<dbReference type="GO" id="GO:0004190">
    <property type="term" value="F:aspartic-type endopeptidase activity"/>
    <property type="evidence" value="ECO:0007669"/>
    <property type="project" value="UniProtKB-KW"/>
</dbReference>
<comment type="caution">
    <text evidence="6">The sequence shown here is derived from an EMBL/GenBank/DDBJ whole genome shotgun (WGS) entry which is preliminary data.</text>
</comment>
<dbReference type="Proteomes" id="UP000326396">
    <property type="component" value="Linkage Group LG14"/>
</dbReference>
<keyword evidence="1" id="KW-0378">Hydrolase</keyword>
<accession>A0A5N6P814</accession>
<dbReference type="InterPro" id="IPR043502">
    <property type="entry name" value="DNA/RNA_pol_sf"/>
</dbReference>
<dbReference type="InterPro" id="IPR001878">
    <property type="entry name" value="Znf_CCHC"/>
</dbReference>
<dbReference type="InterPro" id="IPR013103">
    <property type="entry name" value="RVT_2"/>
</dbReference>
<feature type="domain" description="CCHC-type" evidence="4">
    <location>
        <begin position="72"/>
        <end position="86"/>
    </location>
</feature>
<proteinExistence type="predicted"/>
<dbReference type="SUPFAM" id="SSF56672">
    <property type="entry name" value="DNA/RNA polymerases"/>
    <property type="match status" value="1"/>
</dbReference>
<feature type="region of interest" description="Disordered" evidence="3">
    <location>
        <begin position="330"/>
        <end position="352"/>
    </location>
</feature>
<dbReference type="InterPro" id="IPR054722">
    <property type="entry name" value="PolX-like_BBD"/>
</dbReference>
<evidence type="ECO:0000256" key="1">
    <source>
        <dbReference type="ARBA" id="ARBA00022750"/>
    </source>
</evidence>